<dbReference type="Pfam" id="PF00990">
    <property type="entry name" value="GGDEF"/>
    <property type="match status" value="1"/>
</dbReference>
<reference evidence="6" key="1">
    <citation type="submission" date="2017-05" db="EMBL/GenBank/DDBJ databases">
        <authorList>
            <person name="Imhoff J.F."/>
            <person name="Rahn T."/>
            <person name="Kuenzel S."/>
            <person name="Neulinger S.C."/>
        </authorList>
    </citation>
    <scope>NUCLEOTIDE SEQUENCE</scope>
    <source>
        <strain evidence="6">DSM 4395</strain>
    </source>
</reference>
<dbReference type="GO" id="GO:0052621">
    <property type="term" value="F:diguanylate cyclase activity"/>
    <property type="evidence" value="ECO:0007669"/>
    <property type="project" value="UniProtKB-EC"/>
</dbReference>
<keyword evidence="4" id="KW-1133">Transmembrane helix</keyword>
<evidence type="ECO:0000256" key="4">
    <source>
        <dbReference type="SAM" id="Phobius"/>
    </source>
</evidence>
<dbReference type="Proteomes" id="UP001296967">
    <property type="component" value="Unassembled WGS sequence"/>
</dbReference>
<keyword evidence="7" id="KW-1185">Reference proteome</keyword>
<dbReference type="InterPro" id="IPR050469">
    <property type="entry name" value="Diguanylate_Cyclase"/>
</dbReference>
<feature type="transmembrane region" description="Helical" evidence="4">
    <location>
        <begin position="158"/>
        <end position="179"/>
    </location>
</feature>
<keyword evidence="4" id="KW-0812">Transmembrane</keyword>
<dbReference type="SUPFAM" id="SSF55073">
    <property type="entry name" value="Nucleotide cyclase"/>
    <property type="match status" value="1"/>
</dbReference>
<dbReference type="SMART" id="SM00267">
    <property type="entry name" value="GGDEF"/>
    <property type="match status" value="1"/>
</dbReference>
<dbReference type="EC" id="2.7.7.65" evidence="2"/>
<sequence>MPGGDAMSSRVVRDHTASWSHPEGLLRAVGNGFIALTILAVVAVTWMSYDHHLRYYCGYLRILSQMRAQHISERIISRHPESWKHEAARIEALLGRQRPEAHLSLEECVYDSDGRLIAAVGACRGAPCLREHAELRDAGVSVGMLEIRMELNPLVRRTAMIGTVATLMGLVAIGLFGWFPMRGWRESQQRVCFLAEHDPLTELLNRQAAERVYAHERARASRHELALSVLIFDIDHFKRINDSYGHERGDQVLRALTALVSEQLRASDTLVRWGGEEFVIIAPHTTVDLAVQFGEKLRAAVEAAHVGIPEAVTISIGISPCERTDSLPAAVDRADEALYRAKRAGRNRVERAESG</sequence>
<dbReference type="FunFam" id="3.30.70.270:FF:000001">
    <property type="entry name" value="Diguanylate cyclase domain protein"/>
    <property type="match status" value="1"/>
</dbReference>
<dbReference type="GO" id="GO:1902201">
    <property type="term" value="P:negative regulation of bacterial-type flagellum-dependent cell motility"/>
    <property type="evidence" value="ECO:0007669"/>
    <property type="project" value="TreeGrafter"/>
</dbReference>
<evidence type="ECO:0000313" key="7">
    <source>
        <dbReference type="Proteomes" id="UP001296967"/>
    </source>
</evidence>
<organism evidence="6 7">
    <name type="scientific">Halochromatium salexigens</name>
    <name type="common">Chromatium salexigens</name>
    <dbReference type="NCBI Taxonomy" id="49447"/>
    <lineage>
        <taxon>Bacteria</taxon>
        <taxon>Pseudomonadati</taxon>
        <taxon>Pseudomonadota</taxon>
        <taxon>Gammaproteobacteria</taxon>
        <taxon>Chromatiales</taxon>
        <taxon>Chromatiaceae</taxon>
        <taxon>Halochromatium</taxon>
    </lineage>
</organism>
<dbReference type="InterPro" id="IPR043128">
    <property type="entry name" value="Rev_trsase/Diguanyl_cyclase"/>
</dbReference>
<keyword evidence="4" id="KW-0472">Membrane</keyword>
<reference evidence="6" key="2">
    <citation type="journal article" date="2020" name="Microorganisms">
        <title>Osmotic Adaptation and Compatible Solute Biosynthesis of Phototrophic Bacteria as Revealed from Genome Analyses.</title>
        <authorList>
            <person name="Imhoff J.F."/>
            <person name="Rahn T."/>
            <person name="Kunzel S."/>
            <person name="Keller A."/>
            <person name="Neulinger S.C."/>
        </authorList>
    </citation>
    <scope>NUCLEOTIDE SEQUENCE</scope>
    <source>
        <strain evidence="6">DSM 4395</strain>
    </source>
</reference>
<dbReference type="CDD" id="cd01949">
    <property type="entry name" value="GGDEF"/>
    <property type="match status" value="1"/>
</dbReference>
<dbReference type="GO" id="GO:0005886">
    <property type="term" value="C:plasma membrane"/>
    <property type="evidence" value="ECO:0007669"/>
    <property type="project" value="TreeGrafter"/>
</dbReference>
<evidence type="ECO:0000313" key="6">
    <source>
        <dbReference type="EMBL" id="MBK5930796.1"/>
    </source>
</evidence>
<protein>
    <recommendedName>
        <fullName evidence="2">diguanylate cyclase</fullName>
        <ecNumber evidence="2">2.7.7.65</ecNumber>
    </recommendedName>
</protein>
<dbReference type="PANTHER" id="PTHR45138">
    <property type="entry name" value="REGULATORY COMPONENTS OF SENSORY TRANSDUCTION SYSTEM"/>
    <property type="match status" value="1"/>
</dbReference>
<evidence type="ECO:0000256" key="2">
    <source>
        <dbReference type="ARBA" id="ARBA00012528"/>
    </source>
</evidence>
<dbReference type="Gene3D" id="3.30.70.270">
    <property type="match status" value="1"/>
</dbReference>
<evidence type="ECO:0000256" key="3">
    <source>
        <dbReference type="ARBA" id="ARBA00034247"/>
    </source>
</evidence>
<dbReference type="PANTHER" id="PTHR45138:SF9">
    <property type="entry name" value="DIGUANYLATE CYCLASE DGCM-RELATED"/>
    <property type="match status" value="1"/>
</dbReference>
<dbReference type="AlphaFoldDB" id="A0AAJ0XG79"/>
<dbReference type="InterPro" id="IPR000160">
    <property type="entry name" value="GGDEF_dom"/>
</dbReference>
<dbReference type="PROSITE" id="PS50887">
    <property type="entry name" value="GGDEF"/>
    <property type="match status" value="1"/>
</dbReference>
<dbReference type="InterPro" id="IPR029787">
    <property type="entry name" value="Nucleotide_cyclase"/>
</dbReference>
<accession>A0AAJ0XG79</accession>
<comment type="cofactor">
    <cofactor evidence="1">
        <name>Mg(2+)</name>
        <dbReference type="ChEBI" id="CHEBI:18420"/>
    </cofactor>
</comment>
<feature type="transmembrane region" description="Helical" evidence="4">
    <location>
        <begin position="28"/>
        <end position="49"/>
    </location>
</feature>
<dbReference type="GO" id="GO:0043709">
    <property type="term" value="P:cell adhesion involved in single-species biofilm formation"/>
    <property type="evidence" value="ECO:0007669"/>
    <property type="project" value="TreeGrafter"/>
</dbReference>
<feature type="domain" description="GGDEF" evidence="5">
    <location>
        <begin position="225"/>
        <end position="354"/>
    </location>
</feature>
<evidence type="ECO:0000256" key="1">
    <source>
        <dbReference type="ARBA" id="ARBA00001946"/>
    </source>
</evidence>
<proteinExistence type="predicted"/>
<comment type="caution">
    <text evidence="6">The sequence shown here is derived from an EMBL/GenBank/DDBJ whole genome shotgun (WGS) entry which is preliminary data.</text>
</comment>
<gene>
    <name evidence="6" type="ORF">CCR82_09750</name>
</gene>
<dbReference type="EMBL" id="NHSF01000059">
    <property type="protein sequence ID" value="MBK5930796.1"/>
    <property type="molecule type" value="Genomic_DNA"/>
</dbReference>
<evidence type="ECO:0000259" key="5">
    <source>
        <dbReference type="PROSITE" id="PS50887"/>
    </source>
</evidence>
<dbReference type="NCBIfam" id="TIGR00254">
    <property type="entry name" value="GGDEF"/>
    <property type="match status" value="1"/>
</dbReference>
<comment type="catalytic activity">
    <reaction evidence="3">
        <text>2 GTP = 3',3'-c-di-GMP + 2 diphosphate</text>
        <dbReference type="Rhea" id="RHEA:24898"/>
        <dbReference type="ChEBI" id="CHEBI:33019"/>
        <dbReference type="ChEBI" id="CHEBI:37565"/>
        <dbReference type="ChEBI" id="CHEBI:58805"/>
        <dbReference type="EC" id="2.7.7.65"/>
    </reaction>
</comment>
<name>A0AAJ0XG79_HALSE</name>